<evidence type="ECO:0000313" key="2">
    <source>
        <dbReference type="EMBL" id="CZR55211.1"/>
    </source>
</evidence>
<dbReference type="PROSITE" id="PS51186">
    <property type="entry name" value="GNAT"/>
    <property type="match status" value="1"/>
</dbReference>
<gene>
    <name evidence="2" type="ORF">PAC_05098</name>
</gene>
<dbReference type="InterPro" id="IPR016181">
    <property type="entry name" value="Acyl_CoA_acyltransferase"/>
</dbReference>
<dbReference type="AlphaFoldDB" id="A0A1L7WR10"/>
<dbReference type="Proteomes" id="UP000184330">
    <property type="component" value="Unassembled WGS sequence"/>
</dbReference>
<proteinExistence type="predicted"/>
<reference evidence="2 3" key="1">
    <citation type="submission" date="2016-03" db="EMBL/GenBank/DDBJ databases">
        <authorList>
            <person name="Ploux O."/>
        </authorList>
    </citation>
    <scope>NUCLEOTIDE SEQUENCE [LARGE SCALE GENOMIC DNA]</scope>
    <source>
        <strain evidence="2 3">UAMH 11012</strain>
    </source>
</reference>
<dbReference type="OrthoDB" id="2326446at2759"/>
<dbReference type="InterPro" id="IPR000182">
    <property type="entry name" value="GNAT_dom"/>
</dbReference>
<accession>A0A1L7WR10</accession>
<dbReference type="EMBL" id="FJOG01000006">
    <property type="protein sequence ID" value="CZR55211.1"/>
    <property type="molecule type" value="Genomic_DNA"/>
</dbReference>
<dbReference type="CDD" id="cd04301">
    <property type="entry name" value="NAT_SF"/>
    <property type="match status" value="1"/>
</dbReference>
<protein>
    <recommendedName>
        <fullName evidence="1">N-acetyltransferase domain-containing protein</fullName>
    </recommendedName>
</protein>
<keyword evidence="3" id="KW-1185">Reference proteome</keyword>
<evidence type="ECO:0000313" key="3">
    <source>
        <dbReference type="Proteomes" id="UP000184330"/>
    </source>
</evidence>
<name>A0A1L7WR10_9HELO</name>
<dbReference type="GO" id="GO:0016747">
    <property type="term" value="F:acyltransferase activity, transferring groups other than amino-acyl groups"/>
    <property type="evidence" value="ECO:0007669"/>
    <property type="project" value="InterPro"/>
</dbReference>
<sequence length="249" mass="27937">MASLTPAPAAKPSKPQVILIPWDTTSPEHVERLVQQRIACGWDREHVDSWKARHESGSLNLQWIVLSDSDPEKDAKLLKHTTAHPSEKEPLLDTATSFGAKPRTIPLPQRSFVPVGHICLGRPTAHYTDAETGFDPNEQGVYGISNFYVSRALQGSGLGTAAMNTIENIAISEPLCAKVLALNAINKVDNEREEKYKALGLVIPEFSNQEWYERRGYQRYKETEKCFSKVDSTGKSWYWNAVFLKKDIV</sequence>
<organism evidence="2 3">
    <name type="scientific">Phialocephala subalpina</name>
    <dbReference type="NCBI Taxonomy" id="576137"/>
    <lineage>
        <taxon>Eukaryota</taxon>
        <taxon>Fungi</taxon>
        <taxon>Dikarya</taxon>
        <taxon>Ascomycota</taxon>
        <taxon>Pezizomycotina</taxon>
        <taxon>Leotiomycetes</taxon>
        <taxon>Helotiales</taxon>
        <taxon>Mollisiaceae</taxon>
        <taxon>Phialocephala</taxon>
        <taxon>Phialocephala fortinii species complex</taxon>
    </lineage>
</organism>
<dbReference type="SUPFAM" id="SSF55729">
    <property type="entry name" value="Acyl-CoA N-acyltransferases (Nat)"/>
    <property type="match status" value="1"/>
</dbReference>
<evidence type="ECO:0000259" key="1">
    <source>
        <dbReference type="PROSITE" id="PS51186"/>
    </source>
</evidence>
<dbReference type="Pfam" id="PF00583">
    <property type="entry name" value="Acetyltransf_1"/>
    <property type="match status" value="1"/>
</dbReference>
<dbReference type="Gene3D" id="3.40.630.30">
    <property type="match status" value="1"/>
</dbReference>
<feature type="domain" description="N-acetyltransferase" evidence="1">
    <location>
        <begin position="64"/>
        <end position="249"/>
    </location>
</feature>